<evidence type="ECO:0000256" key="1">
    <source>
        <dbReference type="ARBA" id="ARBA00005361"/>
    </source>
</evidence>
<evidence type="ECO:0000313" key="2">
    <source>
        <dbReference type="EMBL" id="KPJ01738.1"/>
    </source>
</evidence>
<accession>A0A194Q885</accession>
<dbReference type="GO" id="GO:0045505">
    <property type="term" value="F:dynein intermediate chain binding"/>
    <property type="evidence" value="ECO:0007669"/>
    <property type="project" value="TreeGrafter"/>
</dbReference>
<dbReference type="Proteomes" id="UP000053268">
    <property type="component" value="Unassembled WGS sequence"/>
</dbReference>
<comment type="similarity">
    <text evidence="1">Belongs to the dynein light chain Tctex-type family.</text>
</comment>
<reference evidence="2 3" key="1">
    <citation type="journal article" date="2015" name="Nat. Commun.">
        <title>Outbred genome sequencing and CRISPR/Cas9 gene editing in butterflies.</title>
        <authorList>
            <person name="Li X."/>
            <person name="Fan D."/>
            <person name="Zhang W."/>
            <person name="Liu G."/>
            <person name="Zhang L."/>
            <person name="Zhao L."/>
            <person name="Fang X."/>
            <person name="Chen L."/>
            <person name="Dong Y."/>
            <person name="Chen Y."/>
            <person name="Ding Y."/>
            <person name="Zhao R."/>
            <person name="Feng M."/>
            <person name="Zhu Y."/>
            <person name="Feng Y."/>
            <person name="Jiang X."/>
            <person name="Zhu D."/>
            <person name="Xiang H."/>
            <person name="Feng X."/>
            <person name="Li S."/>
            <person name="Wang J."/>
            <person name="Zhang G."/>
            <person name="Kronforst M.R."/>
            <person name="Wang W."/>
        </authorList>
    </citation>
    <scope>NUCLEOTIDE SEQUENCE [LARGE SCALE GENOMIC DNA]</scope>
    <source>
        <strain evidence="2">Ya'a_city_454_Px</strain>
        <tissue evidence="2">Whole body</tissue>
    </source>
</reference>
<dbReference type="GO" id="GO:0005737">
    <property type="term" value="C:cytoplasm"/>
    <property type="evidence" value="ECO:0007669"/>
    <property type="project" value="TreeGrafter"/>
</dbReference>
<name>A0A194Q885_PAPXU</name>
<dbReference type="GO" id="GO:0005868">
    <property type="term" value="C:cytoplasmic dynein complex"/>
    <property type="evidence" value="ECO:0007669"/>
    <property type="project" value="TreeGrafter"/>
</dbReference>
<sequence>MEERRKSKVSMQVLKSQSMVRSAGDIGPKSISRLRMRKASFGFTGVPGIRPIERTSQVGMEFRRPPLMYLPTYQLDPRTKFDNEIVELETNKILDETFTDHKYNDQETPNLALRIAGEVMRKIKDLNFNRYRIITIVTIAQKRAQCFNNAITFLWDHERDSYVDLRREVNTAIIQVTTFGIYLD</sequence>
<dbReference type="GO" id="GO:0007018">
    <property type="term" value="P:microtubule-based movement"/>
    <property type="evidence" value="ECO:0007669"/>
    <property type="project" value="TreeGrafter"/>
</dbReference>
<dbReference type="InterPro" id="IPR038586">
    <property type="entry name" value="Tctex-1-like_sf"/>
</dbReference>
<gene>
    <name evidence="2" type="ORF">RR46_06034</name>
</gene>
<evidence type="ECO:0000313" key="3">
    <source>
        <dbReference type="Proteomes" id="UP000053268"/>
    </source>
</evidence>
<dbReference type="Pfam" id="PF03645">
    <property type="entry name" value="Tctex-1"/>
    <property type="match status" value="1"/>
</dbReference>
<dbReference type="AlphaFoldDB" id="A0A194Q885"/>
<dbReference type="Gene3D" id="3.30.1140.40">
    <property type="entry name" value="Tctex-1"/>
    <property type="match status" value="1"/>
</dbReference>
<dbReference type="STRING" id="66420.A0A194Q885"/>
<dbReference type="CDD" id="cd21451">
    <property type="entry name" value="DLC-like_TCTEX1D"/>
    <property type="match status" value="1"/>
</dbReference>
<dbReference type="InterPro" id="IPR005334">
    <property type="entry name" value="Tctex-1-like"/>
</dbReference>
<proteinExistence type="inferred from homology"/>
<dbReference type="PANTHER" id="PTHR21255">
    <property type="entry name" value="T-COMPLEX-ASSOCIATED-TESTIS-EXPRESSED 1/ DYNEIN LIGHT CHAIN"/>
    <property type="match status" value="1"/>
</dbReference>
<organism evidence="2 3">
    <name type="scientific">Papilio xuthus</name>
    <name type="common">Asian swallowtail butterfly</name>
    <dbReference type="NCBI Taxonomy" id="66420"/>
    <lineage>
        <taxon>Eukaryota</taxon>
        <taxon>Metazoa</taxon>
        <taxon>Ecdysozoa</taxon>
        <taxon>Arthropoda</taxon>
        <taxon>Hexapoda</taxon>
        <taxon>Insecta</taxon>
        <taxon>Pterygota</taxon>
        <taxon>Neoptera</taxon>
        <taxon>Endopterygota</taxon>
        <taxon>Lepidoptera</taxon>
        <taxon>Glossata</taxon>
        <taxon>Ditrysia</taxon>
        <taxon>Papilionoidea</taxon>
        <taxon>Papilionidae</taxon>
        <taxon>Papilioninae</taxon>
        <taxon>Papilio</taxon>
    </lineage>
</organism>
<dbReference type="PANTHER" id="PTHR21255:SF7">
    <property type="entry name" value="DYNEIN LIGHT CHAIN TCTEX-TYPE PROTEIN 2B"/>
    <property type="match status" value="1"/>
</dbReference>
<keyword evidence="3" id="KW-1185">Reference proteome</keyword>
<dbReference type="EMBL" id="KQ459302">
    <property type="protein sequence ID" value="KPJ01738.1"/>
    <property type="molecule type" value="Genomic_DNA"/>
</dbReference>
<protein>
    <submittedName>
        <fullName evidence="2">Tctex1 domain-containing protein 3</fullName>
    </submittedName>
</protein>